<feature type="region of interest" description="Disordered" evidence="1">
    <location>
        <begin position="428"/>
        <end position="486"/>
    </location>
</feature>
<dbReference type="Pfam" id="PF01548">
    <property type="entry name" value="DEDD_Tnp_IS110"/>
    <property type="match status" value="1"/>
</dbReference>
<dbReference type="InterPro" id="IPR002525">
    <property type="entry name" value="Transp_IS110-like_N"/>
</dbReference>
<sequence length="486" mass="52085">MSAERRLVGVDLGIASDHTVRVLRGDGSEVCRRRARPTVESLAAVEAAALAGAPIGSRLEVVIEPTGPAWLPVAVFFLNRGHLVFRVASAKAADLRRFLSRHAKSNGIDADTLARLPLIAPEGLQPLELPGPEAAALDRRVRACDRLTQEGALHQRRIKDLVRQLLPDSPLTGDLSKTDLAVLERWADPRALLAAGQARLLVVISKASHGQQGAARADAWRAAAAAALELYGDHPAIAFTDLAAEVATEVRLLQAVRAELAGHAAARTEAYRFTDPSALAASLPGLAEIGAPTVTAIIGRPGRFRTGKQFRSFTGLAPKASETGNTDRKGEPMSKAGNRLLRTTLIRAADNARRQDPQLARIYYVQMVERGAGHLKACCVVAAHLAERLHAVLTRGMPYVLCDIDGTPVDPATAKKIIAEQWTVPLEVRARRRSRKPPSPRGRAGKAPQQVHAGHDRSDTRRVDKRGGLPRDTSVLAAATPVKATT</sequence>
<accession>A0A1I2LL07</accession>
<organism evidence="4 5">
    <name type="scientific">Blastococcus tunisiensis</name>
    <dbReference type="NCBI Taxonomy" id="1798228"/>
    <lineage>
        <taxon>Bacteria</taxon>
        <taxon>Bacillati</taxon>
        <taxon>Actinomycetota</taxon>
        <taxon>Actinomycetes</taxon>
        <taxon>Geodermatophilales</taxon>
        <taxon>Geodermatophilaceae</taxon>
        <taxon>Blastococcus</taxon>
    </lineage>
</organism>
<reference evidence="5" key="1">
    <citation type="submission" date="2016-10" db="EMBL/GenBank/DDBJ databases">
        <authorList>
            <person name="Varghese N."/>
            <person name="Submissions S."/>
        </authorList>
    </citation>
    <scope>NUCLEOTIDE SEQUENCE [LARGE SCALE GENOMIC DNA]</scope>
    <source>
        <strain evidence="5">DSM 46838</strain>
    </source>
</reference>
<feature type="compositionally biased region" description="Basic and acidic residues" evidence="1">
    <location>
        <begin position="453"/>
        <end position="469"/>
    </location>
</feature>
<evidence type="ECO:0000259" key="2">
    <source>
        <dbReference type="Pfam" id="PF01548"/>
    </source>
</evidence>
<dbReference type="GO" id="GO:0006313">
    <property type="term" value="P:DNA transposition"/>
    <property type="evidence" value="ECO:0007669"/>
    <property type="project" value="InterPro"/>
</dbReference>
<dbReference type="GO" id="GO:0004803">
    <property type="term" value="F:transposase activity"/>
    <property type="evidence" value="ECO:0007669"/>
    <property type="project" value="InterPro"/>
</dbReference>
<protein>
    <submittedName>
        <fullName evidence="4">Transposase</fullName>
    </submittedName>
</protein>
<evidence type="ECO:0000256" key="1">
    <source>
        <dbReference type="SAM" id="MobiDB-lite"/>
    </source>
</evidence>
<evidence type="ECO:0000313" key="4">
    <source>
        <dbReference type="EMBL" id="SFF79955.1"/>
    </source>
</evidence>
<dbReference type="InterPro" id="IPR047650">
    <property type="entry name" value="Transpos_IS110"/>
</dbReference>
<feature type="domain" description="Transposase IS110-like N-terminal" evidence="2">
    <location>
        <begin position="8"/>
        <end position="167"/>
    </location>
</feature>
<dbReference type="PANTHER" id="PTHR33055">
    <property type="entry name" value="TRANSPOSASE FOR INSERTION SEQUENCE ELEMENT IS1111A"/>
    <property type="match status" value="1"/>
</dbReference>
<dbReference type="EMBL" id="FOND01000027">
    <property type="protein sequence ID" value="SFF79955.1"/>
    <property type="molecule type" value="Genomic_DNA"/>
</dbReference>
<proteinExistence type="predicted"/>
<gene>
    <name evidence="4" type="ORF">SAMN05216574_12739</name>
</gene>
<name>A0A1I2LL07_9ACTN</name>
<feature type="domain" description="Transposase IS116/IS110/IS902 C-terminal" evidence="3">
    <location>
        <begin position="279"/>
        <end position="363"/>
    </location>
</feature>
<feature type="region of interest" description="Disordered" evidence="1">
    <location>
        <begin position="317"/>
        <end position="336"/>
    </location>
</feature>
<dbReference type="AlphaFoldDB" id="A0A1I2LL07"/>
<dbReference type="OrthoDB" id="9815354at2"/>
<keyword evidence="5" id="KW-1185">Reference proteome</keyword>
<dbReference type="Pfam" id="PF02371">
    <property type="entry name" value="Transposase_20"/>
    <property type="match status" value="1"/>
</dbReference>
<evidence type="ECO:0000313" key="5">
    <source>
        <dbReference type="Proteomes" id="UP000198589"/>
    </source>
</evidence>
<dbReference type="Proteomes" id="UP000198589">
    <property type="component" value="Unassembled WGS sequence"/>
</dbReference>
<dbReference type="RefSeq" id="WP_092203433.1">
    <property type="nucleotide sequence ID" value="NZ_FOND01000027.1"/>
</dbReference>
<dbReference type="InterPro" id="IPR003346">
    <property type="entry name" value="Transposase_20"/>
</dbReference>
<evidence type="ECO:0000259" key="3">
    <source>
        <dbReference type="Pfam" id="PF02371"/>
    </source>
</evidence>
<dbReference type="GO" id="GO:0003677">
    <property type="term" value="F:DNA binding"/>
    <property type="evidence" value="ECO:0007669"/>
    <property type="project" value="InterPro"/>
</dbReference>